<comment type="catalytic activity">
    <reaction evidence="1">
        <text>S-ubiquitinyl-[E2 ubiquitin-conjugating enzyme]-L-cysteine + [acceptor protein]-L-lysine = [E2 ubiquitin-conjugating enzyme]-L-cysteine + N(6)-ubiquitinyl-[acceptor protein]-L-lysine.</text>
        <dbReference type="EC" id="2.3.2.26"/>
    </reaction>
</comment>
<dbReference type="OrthoDB" id="5981550at2759"/>
<keyword evidence="4 5" id="KW-0833">Ubl conjugation pathway</keyword>
<gene>
    <name evidence="8" type="ORF">K432DRAFT_432112</name>
</gene>
<dbReference type="Pfam" id="PF16558">
    <property type="entry name" value="AZUL"/>
    <property type="match status" value="1"/>
</dbReference>
<protein>
    <recommendedName>
        <fullName evidence="2">HECT-type E3 ubiquitin transferase</fullName>
        <ecNumber evidence="2">2.3.2.26</ecNumber>
    </recommendedName>
</protein>
<feature type="compositionally biased region" description="Polar residues" evidence="6">
    <location>
        <begin position="529"/>
        <end position="541"/>
    </location>
</feature>
<dbReference type="PROSITE" id="PS50237">
    <property type="entry name" value="HECT"/>
    <property type="match status" value="1"/>
</dbReference>
<dbReference type="InterPro" id="IPR000569">
    <property type="entry name" value="HECT_dom"/>
</dbReference>
<feature type="compositionally biased region" description="Polar residues" evidence="6">
    <location>
        <begin position="256"/>
        <end position="267"/>
    </location>
</feature>
<evidence type="ECO:0000313" key="9">
    <source>
        <dbReference type="Proteomes" id="UP000250266"/>
    </source>
</evidence>
<feature type="region of interest" description="Disordered" evidence="6">
    <location>
        <begin position="211"/>
        <end position="296"/>
    </location>
</feature>
<evidence type="ECO:0000256" key="2">
    <source>
        <dbReference type="ARBA" id="ARBA00012485"/>
    </source>
</evidence>
<feature type="compositionally biased region" description="Polar residues" evidence="6">
    <location>
        <begin position="223"/>
        <end position="232"/>
    </location>
</feature>
<evidence type="ECO:0000256" key="5">
    <source>
        <dbReference type="PROSITE-ProRule" id="PRU00104"/>
    </source>
</evidence>
<dbReference type="GO" id="GO:0000209">
    <property type="term" value="P:protein polyubiquitination"/>
    <property type="evidence" value="ECO:0007669"/>
    <property type="project" value="InterPro"/>
</dbReference>
<evidence type="ECO:0000313" key="8">
    <source>
        <dbReference type="EMBL" id="OCK84633.1"/>
    </source>
</evidence>
<dbReference type="FunFam" id="3.30.2410.10:FF:000003">
    <property type="entry name" value="probable E3 ubiquitin-protein ligase HERC4 isoform X1"/>
    <property type="match status" value="1"/>
</dbReference>
<dbReference type="Gene3D" id="6.10.130.10">
    <property type="entry name" value="Ubiquitin-protein ligase E3A, N-terminal zinc-binding domain (AZUL)"/>
    <property type="match status" value="1"/>
</dbReference>
<dbReference type="SUPFAM" id="SSF56204">
    <property type="entry name" value="Hect, E3 ligase catalytic domain"/>
    <property type="match status" value="1"/>
</dbReference>
<dbReference type="EMBL" id="KV744833">
    <property type="protein sequence ID" value="OCK84633.1"/>
    <property type="molecule type" value="Genomic_DNA"/>
</dbReference>
<feature type="active site" description="Glycyl thioester intermediate" evidence="5">
    <location>
        <position position="1251"/>
    </location>
</feature>
<evidence type="ECO:0000256" key="6">
    <source>
        <dbReference type="SAM" id="MobiDB-lite"/>
    </source>
</evidence>
<keyword evidence="3" id="KW-0808">Transferase</keyword>
<sequence length="1283" mass="145885">MTAPSRGTVGPPNGHVVISNDPQIMRKEAQDDVERQEDTCRVVENTINVDNPERLMDSAHAERQLMFQYLVRRYLSQIQYGCEDSNCTTPTCLSCKKRLTSKPFRVPTPVTARTIAHYLASQDNPYAGLCCNTPKVLPSNLEIAMAGQPDLSSLQDQRQAKKDNKSLGQNVFDTLSVIFSYSKHIPRAIDVFNRLPELTEEMMNIPQGHESQLAGVNEGPRSPTLSDPSYNASARRPRSPPMLAPQSMANGHADTTCVNGHHSTNLPETERRPSLSKDHPVAGVKKSQKQASTDSISEILSDGQKVQLRKIRQRLPQQLTNGQSDTRTDYYKGFDGTEENGINHSPAMAKRHPPSLVPLEKRRKAPYPVALSNGVTGKESLKSSKTALPVISHLSCDIMDDLANHTHEGNLEKEPPCHSFMVYDKSARLGGTSPFVDRSLYYTLSDPDTLLRSFREEPWKGGNDSPLPHLNSNRLSHAFRSWNQRNGSLIFDSLWIAARSLFTSPPEVVTQKSPRLRAAQKSPERNGFTAHTPTSPSHNDSQSIFLSDLDASHIVMICIHALTSLVPTGWPHAWQEVRKLRSWGVIIPQHPQQTQDPGYHYVHPWLSIIDELEYEPAFRLADRLVRGIGARRCFSEILRTLSSQASEQQEDLREYAFGLTSILIKHLTVVERQARSSRMNLKTDTDPGWTVTSVFLEWLRTLIIKSWDGKPEIHRWSAVGGAIEIMADLYEHRDDLNLYSSMFCIPYLHERIDQTRMPTDFLNRSPNPNTLHLLSYPFLFLPHHLVSYFRTVNYENMYRQYEIAERTIHLRRQLNPFLNDQFWWGTTRCLKIPLGHYLVLDVSRKNPLQDAFDQLWGLERRQFLKPLKVKMGASEGEVGVDQGGVSLEFFRVILNEVFNTDNGMFAIDPRTRMTWFQPASLEPIYRFELVGILFSLAIYNGVTLPITFPKAFYRRILDKPVTSIRHIRDGWPELARSFEQLLSWSDGDVGDIFVRTYAFSFESLGQRVDVDMEAFEREELWPADLVDGGKTWLLSPSLAANRSTWPDSVPLPEVTSVAWERPERRSVHPLHWNSDNSDAILDWVNMNVEPDSDAPGRSEGRNVSFTKSREASLVTNENRERFVDDYIFWLTDKSVRPQFEAFKKGFFTCLDKTALQLFNAESLQTLVEGHQNILIPELKEVTRYEDGYTANHPLILDFWALVETFTAEEKRQLLEFVTASDRLPVSGVSSIQFCIVRATADTENLPTSSTCFGKLMLPEYSGKEKLERKLRLAMQNSKGFGSA</sequence>
<reference evidence="8 9" key="1">
    <citation type="journal article" date="2016" name="Nat. Commun.">
        <title>Ectomycorrhizal ecology is imprinted in the genome of the dominant symbiotic fungus Cenococcum geophilum.</title>
        <authorList>
            <consortium name="DOE Joint Genome Institute"/>
            <person name="Peter M."/>
            <person name="Kohler A."/>
            <person name="Ohm R.A."/>
            <person name="Kuo A."/>
            <person name="Krutzmann J."/>
            <person name="Morin E."/>
            <person name="Arend M."/>
            <person name="Barry K.W."/>
            <person name="Binder M."/>
            <person name="Choi C."/>
            <person name="Clum A."/>
            <person name="Copeland A."/>
            <person name="Grisel N."/>
            <person name="Haridas S."/>
            <person name="Kipfer T."/>
            <person name="LaButti K."/>
            <person name="Lindquist E."/>
            <person name="Lipzen A."/>
            <person name="Maire R."/>
            <person name="Meier B."/>
            <person name="Mihaltcheva S."/>
            <person name="Molinier V."/>
            <person name="Murat C."/>
            <person name="Poggeler S."/>
            <person name="Quandt C.A."/>
            <person name="Sperisen C."/>
            <person name="Tritt A."/>
            <person name="Tisserant E."/>
            <person name="Crous P.W."/>
            <person name="Henrissat B."/>
            <person name="Nehls U."/>
            <person name="Egli S."/>
            <person name="Spatafora J.W."/>
            <person name="Grigoriev I.V."/>
            <person name="Martin F.M."/>
        </authorList>
    </citation>
    <scope>NUCLEOTIDE SEQUENCE [LARGE SCALE GENOMIC DNA]</scope>
    <source>
        <strain evidence="8 9">CBS 459.81</strain>
    </source>
</reference>
<evidence type="ECO:0000259" key="7">
    <source>
        <dbReference type="PROSITE" id="PS50237"/>
    </source>
</evidence>
<dbReference type="InterPro" id="IPR044611">
    <property type="entry name" value="E3A/B/C-like"/>
</dbReference>
<dbReference type="GO" id="GO:0006511">
    <property type="term" value="P:ubiquitin-dependent protein catabolic process"/>
    <property type="evidence" value="ECO:0007669"/>
    <property type="project" value="TreeGrafter"/>
</dbReference>
<keyword evidence="9" id="KW-1185">Reference proteome</keyword>
<dbReference type="GO" id="GO:0061630">
    <property type="term" value="F:ubiquitin protein ligase activity"/>
    <property type="evidence" value="ECO:0007669"/>
    <property type="project" value="UniProtKB-EC"/>
</dbReference>
<evidence type="ECO:0000256" key="3">
    <source>
        <dbReference type="ARBA" id="ARBA00022679"/>
    </source>
</evidence>
<dbReference type="PANTHER" id="PTHR45700">
    <property type="entry name" value="UBIQUITIN-PROTEIN LIGASE E3C"/>
    <property type="match status" value="1"/>
</dbReference>
<organism evidence="8 9">
    <name type="scientific">Lepidopterella palustris CBS 459.81</name>
    <dbReference type="NCBI Taxonomy" id="1314670"/>
    <lineage>
        <taxon>Eukaryota</taxon>
        <taxon>Fungi</taxon>
        <taxon>Dikarya</taxon>
        <taxon>Ascomycota</taxon>
        <taxon>Pezizomycotina</taxon>
        <taxon>Dothideomycetes</taxon>
        <taxon>Pleosporomycetidae</taxon>
        <taxon>Mytilinidiales</taxon>
        <taxon>Argynnaceae</taxon>
        <taxon>Lepidopterella</taxon>
    </lineage>
</organism>
<feature type="region of interest" description="Disordered" evidence="6">
    <location>
        <begin position="511"/>
        <end position="541"/>
    </location>
</feature>
<dbReference type="PANTHER" id="PTHR45700:SF2">
    <property type="entry name" value="UBIQUITIN-PROTEIN LIGASE E3C"/>
    <property type="match status" value="1"/>
</dbReference>
<dbReference type="Gene3D" id="3.30.2410.10">
    <property type="entry name" value="Hect, E3 ligase catalytic domain"/>
    <property type="match status" value="1"/>
</dbReference>
<feature type="domain" description="HECT" evidence="7">
    <location>
        <begin position="865"/>
        <end position="1283"/>
    </location>
</feature>
<feature type="compositionally biased region" description="Basic and acidic residues" evidence="6">
    <location>
        <begin position="268"/>
        <end position="280"/>
    </location>
</feature>
<dbReference type="Gene3D" id="3.90.1750.10">
    <property type="entry name" value="Hect, E3 ligase catalytic domains"/>
    <property type="match status" value="2"/>
</dbReference>
<dbReference type="InterPro" id="IPR042556">
    <property type="entry name" value="AZUL_sf"/>
</dbReference>
<dbReference type="Pfam" id="PF00632">
    <property type="entry name" value="HECT"/>
    <property type="match status" value="1"/>
</dbReference>
<dbReference type="InterPro" id="IPR032353">
    <property type="entry name" value="AZUL"/>
</dbReference>
<name>A0A8E2JJD5_9PEZI</name>
<evidence type="ECO:0000256" key="1">
    <source>
        <dbReference type="ARBA" id="ARBA00000885"/>
    </source>
</evidence>
<dbReference type="SMART" id="SM00119">
    <property type="entry name" value="HECTc"/>
    <property type="match status" value="1"/>
</dbReference>
<proteinExistence type="predicted"/>
<dbReference type="Proteomes" id="UP000250266">
    <property type="component" value="Unassembled WGS sequence"/>
</dbReference>
<accession>A0A8E2JJD5</accession>
<dbReference type="InterPro" id="IPR035983">
    <property type="entry name" value="Hect_E3_ubiquitin_ligase"/>
</dbReference>
<dbReference type="EC" id="2.3.2.26" evidence="2"/>
<dbReference type="Gene3D" id="3.30.2160.10">
    <property type="entry name" value="Hect, E3 ligase catalytic domain"/>
    <property type="match status" value="2"/>
</dbReference>
<evidence type="ECO:0000256" key="4">
    <source>
        <dbReference type="ARBA" id="ARBA00022786"/>
    </source>
</evidence>